<reference evidence="1 2" key="1">
    <citation type="journal article" date="2018" name="Front. Plant Sci.">
        <title>Red Clover (Trifolium pratense) and Zigzag Clover (T. medium) - A Picture of Genomic Similarities and Differences.</title>
        <authorList>
            <person name="Dluhosova J."/>
            <person name="Istvanek J."/>
            <person name="Nedelnik J."/>
            <person name="Repkova J."/>
        </authorList>
    </citation>
    <scope>NUCLEOTIDE SEQUENCE [LARGE SCALE GENOMIC DNA]</scope>
    <source>
        <strain evidence="2">cv. 10/8</strain>
        <tissue evidence="1">Leaf</tissue>
    </source>
</reference>
<keyword evidence="2" id="KW-1185">Reference proteome</keyword>
<accession>A0A392WEV9</accession>
<proteinExistence type="predicted"/>
<protein>
    <submittedName>
        <fullName evidence="1">Uncharacterized protein</fullName>
    </submittedName>
</protein>
<name>A0A392WEV9_9FABA</name>
<dbReference type="AlphaFoldDB" id="A0A392WEV9"/>
<comment type="caution">
    <text evidence="1">The sequence shown here is derived from an EMBL/GenBank/DDBJ whole genome shotgun (WGS) entry which is preliminary data.</text>
</comment>
<feature type="non-terminal residue" evidence="1">
    <location>
        <position position="42"/>
    </location>
</feature>
<evidence type="ECO:0000313" key="1">
    <source>
        <dbReference type="EMBL" id="MCI97992.1"/>
    </source>
</evidence>
<sequence length="42" mass="4974">MQQFGPRSNIWRGLENPPLGFLRYRSIVFIGGGHIRVRFMRL</sequence>
<dbReference type="EMBL" id="LXQA011460731">
    <property type="protein sequence ID" value="MCI97992.1"/>
    <property type="molecule type" value="Genomic_DNA"/>
</dbReference>
<evidence type="ECO:0000313" key="2">
    <source>
        <dbReference type="Proteomes" id="UP000265520"/>
    </source>
</evidence>
<dbReference type="Proteomes" id="UP000265520">
    <property type="component" value="Unassembled WGS sequence"/>
</dbReference>
<organism evidence="1 2">
    <name type="scientific">Trifolium medium</name>
    <dbReference type="NCBI Taxonomy" id="97028"/>
    <lineage>
        <taxon>Eukaryota</taxon>
        <taxon>Viridiplantae</taxon>
        <taxon>Streptophyta</taxon>
        <taxon>Embryophyta</taxon>
        <taxon>Tracheophyta</taxon>
        <taxon>Spermatophyta</taxon>
        <taxon>Magnoliopsida</taxon>
        <taxon>eudicotyledons</taxon>
        <taxon>Gunneridae</taxon>
        <taxon>Pentapetalae</taxon>
        <taxon>rosids</taxon>
        <taxon>fabids</taxon>
        <taxon>Fabales</taxon>
        <taxon>Fabaceae</taxon>
        <taxon>Papilionoideae</taxon>
        <taxon>50 kb inversion clade</taxon>
        <taxon>NPAAA clade</taxon>
        <taxon>Hologalegina</taxon>
        <taxon>IRL clade</taxon>
        <taxon>Trifolieae</taxon>
        <taxon>Trifolium</taxon>
    </lineage>
</organism>